<feature type="compositionally biased region" description="Acidic residues" evidence="2">
    <location>
        <begin position="145"/>
        <end position="164"/>
    </location>
</feature>
<organism evidence="3 4">
    <name type="scientific">Rhizophagus irregularis</name>
    <dbReference type="NCBI Taxonomy" id="588596"/>
    <lineage>
        <taxon>Eukaryota</taxon>
        <taxon>Fungi</taxon>
        <taxon>Fungi incertae sedis</taxon>
        <taxon>Mucoromycota</taxon>
        <taxon>Glomeromycotina</taxon>
        <taxon>Glomeromycetes</taxon>
        <taxon>Glomerales</taxon>
        <taxon>Glomeraceae</taxon>
        <taxon>Rhizophagus</taxon>
    </lineage>
</organism>
<keyword evidence="4" id="KW-1185">Reference proteome</keyword>
<dbReference type="VEuPathDB" id="FungiDB:FUN_000381"/>
<feature type="compositionally biased region" description="Polar residues" evidence="2">
    <location>
        <begin position="128"/>
        <end position="138"/>
    </location>
</feature>
<comment type="caution">
    <text evidence="3">The sequence shown here is derived from an EMBL/GenBank/DDBJ whole genome shotgun (WGS) entry which is preliminary data.</text>
</comment>
<keyword evidence="1" id="KW-0175">Coiled coil</keyword>
<gene>
    <name evidence="3" type="ORF">RhiirA4_460988</name>
</gene>
<protein>
    <submittedName>
        <fullName evidence="3">Uncharacterized protein</fullName>
    </submittedName>
</protein>
<accession>A0A2I1GHU2</accession>
<dbReference type="VEuPathDB" id="FungiDB:RhiirFUN_009522"/>
<dbReference type="Proteomes" id="UP000234323">
    <property type="component" value="Unassembled WGS sequence"/>
</dbReference>
<evidence type="ECO:0000256" key="2">
    <source>
        <dbReference type="SAM" id="MobiDB-lite"/>
    </source>
</evidence>
<feature type="coiled-coil region" evidence="1">
    <location>
        <begin position="169"/>
        <end position="205"/>
    </location>
</feature>
<evidence type="ECO:0000313" key="3">
    <source>
        <dbReference type="EMBL" id="PKY46178.1"/>
    </source>
</evidence>
<reference evidence="3 4" key="1">
    <citation type="submission" date="2015-10" db="EMBL/GenBank/DDBJ databases">
        <title>Genome analyses suggest a sexual origin of heterokaryosis in a supposedly ancient asexual fungus.</title>
        <authorList>
            <person name="Ropars J."/>
            <person name="Sedzielewska K."/>
            <person name="Noel J."/>
            <person name="Charron P."/>
            <person name="Farinelli L."/>
            <person name="Marton T."/>
            <person name="Kruger M."/>
            <person name="Pelin A."/>
            <person name="Brachmann A."/>
            <person name="Corradi N."/>
        </authorList>
    </citation>
    <scope>NUCLEOTIDE SEQUENCE [LARGE SCALE GENOMIC DNA]</scope>
    <source>
        <strain evidence="3 4">A4</strain>
    </source>
</reference>
<evidence type="ECO:0000313" key="4">
    <source>
        <dbReference type="Proteomes" id="UP000234323"/>
    </source>
</evidence>
<feature type="compositionally biased region" description="Low complexity" evidence="2">
    <location>
        <begin position="54"/>
        <end position="65"/>
    </location>
</feature>
<dbReference type="AlphaFoldDB" id="A0A2I1GHU2"/>
<proteinExistence type="predicted"/>
<sequence length="411" mass="48528">MTVITQEMGLKTEKQMRTYEKIIREIQNFMMNIIYENYEQRFERKMSETSIGDNNENVKNHNNGNTRDDNDIIMENNEGMMNKIMILKIGKIITIIIDNENNINTASQRNNDTDIRNGKENIEDQENYNDNNIRNGNAKNIMDQENNDSDNDNTVENDDNMGSDDIENIENWENNYDNNNRSFENQEINDNNGNIENTNENQNNENIVEMNDDTNNEVMQIDENQELRINFENGDGKEKIIGKTKNSYIYQERKIKNKEKLDNLIKELTTEGSNVLEEGINEESEDIIKLFRKMERNKLKQIINGYQFAKMVIKEREELYRDRNKSEVAEKVNKKIWKGMPGYSYLTIRRKTGQAIKVYEMFSKIGGRKRIMRIKDFTWSYISRLNEEERQYVINGVKAIEKGDNGLNENQ</sequence>
<feature type="region of interest" description="Disordered" evidence="2">
    <location>
        <begin position="51"/>
        <end position="71"/>
    </location>
</feature>
<evidence type="ECO:0000256" key="1">
    <source>
        <dbReference type="SAM" id="Coils"/>
    </source>
</evidence>
<feature type="region of interest" description="Disordered" evidence="2">
    <location>
        <begin position="122"/>
        <end position="164"/>
    </location>
</feature>
<dbReference type="EMBL" id="LLXI01000437">
    <property type="protein sequence ID" value="PKY46178.1"/>
    <property type="molecule type" value="Genomic_DNA"/>
</dbReference>
<name>A0A2I1GHU2_9GLOM</name>
<dbReference type="VEuPathDB" id="FungiDB:RhiirA1_462001"/>